<gene>
    <name evidence="8" type="ORF">B1813_00855</name>
</gene>
<evidence type="ECO:0000256" key="5">
    <source>
        <dbReference type="ARBA" id="ARBA00022898"/>
    </source>
</evidence>
<keyword evidence="3 6" id="KW-0032">Aminotransferase</keyword>
<comment type="cofactor">
    <cofactor evidence="1 6">
        <name>pyridoxal 5'-phosphate</name>
        <dbReference type="ChEBI" id="CHEBI:597326"/>
    </cofactor>
</comment>
<comment type="caution">
    <text evidence="8">The sequence shown here is derived from an EMBL/GenBank/DDBJ whole genome shotgun (WGS) entry which is preliminary data.</text>
</comment>
<dbReference type="AlphaFoldDB" id="A0A1V9AC33"/>
<evidence type="ECO:0000313" key="9">
    <source>
        <dbReference type="Proteomes" id="UP000192591"/>
    </source>
</evidence>
<evidence type="ECO:0000256" key="2">
    <source>
        <dbReference type="ARBA" id="ARBA00007441"/>
    </source>
</evidence>
<dbReference type="EMBL" id="MWIH01000002">
    <property type="protein sequence ID" value="OQO94687.1"/>
    <property type="molecule type" value="Genomic_DNA"/>
</dbReference>
<evidence type="ECO:0000256" key="6">
    <source>
        <dbReference type="RuleBase" id="RU000481"/>
    </source>
</evidence>
<sequence length="416" mass="44946">MTTEALPTPRATSLPPSSVHAVFRSVNAWERRTGRKAARLDVGEPHFPPPGAAVEALAKAARDGHTGYTSAEGMSTLREALAAKLVENNAHDTGADRVYICAGAAQGLTALIQSLADPGDEILLPAFHWPIHLQQSLLTGLRPVSYPLDDQFRPDLDALRRLGGERTRILLVNSPSNPTGAVYDRQLLRELWELAEQRNWQIISDEAYEDFVFEGAHVSLGSLERNVPPARRRVSTVFSFSKTYGMTGYRLGYVVTPDVARGATFQVVQEASILSSPTPVQHAGLAALESTAEVRSNRESVRAAREGLRALDRESLLAAFPSGGWFALLDISSLATDAETFAAAVLDEHAIALAPAHGFALRPTVRTDGSLGPMASDPRAAGHLRLAFCGQPATVHDAAKKVASFARTWSEREHVR</sequence>
<feature type="domain" description="Aminotransferase class I/classII large" evidence="7">
    <location>
        <begin position="39"/>
        <end position="366"/>
    </location>
</feature>
<evidence type="ECO:0000256" key="4">
    <source>
        <dbReference type="ARBA" id="ARBA00022679"/>
    </source>
</evidence>
<dbReference type="EC" id="2.6.1.-" evidence="6"/>
<dbReference type="InterPro" id="IPR050596">
    <property type="entry name" value="AspAT/PAT-like"/>
</dbReference>
<dbReference type="Proteomes" id="UP000192591">
    <property type="component" value="Unassembled WGS sequence"/>
</dbReference>
<accession>A0A1V9AC33</accession>
<evidence type="ECO:0000256" key="3">
    <source>
        <dbReference type="ARBA" id="ARBA00022576"/>
    </source>
</evidence>
<dbReference type="InterPro" id="IPR015421">
    <property type="entry name" value="PyrdxlP-dep_Trfase_major"/>
</dbReference>
<organism evidence="8 9">
    <name type="scientific">Saccharomonospora piscinae</name>
    <dbReference type="NCBI Taxonomy" id="687388"/>
    <lineage>
        <taxon>Bacteria</taxon>
        <taxon>Bacillati</taxon>
        <taxon>Actinomycetota</taxon>
        <taxon>Actinomycetes</taxon>
        <taxon>Pseudonocardiales</taxon>
        <taxon>Pseudonocardiaceae</taxon>
        <taxon>Saccharomonospora</taxon>
    </lineage>
</organism>
<dbReference type="InterPro" id="IPR004838">
    <property type="entry name" value="NHTrfase_class1_PyrdxlP-BS"/>
</dbReference>
<dbReference type="RefSeq" id="WP_081190132.1">
    <property type="nucleotide sequence ID" value="NZ_MWIH01000002.1"/>
</dbReference>
<dbReference type="PROSITE" id="PS00105">
    <property type="entry name" value="AA_TRANSFER_CLASS_1"/>
    <property type="match status" value="1"/>
</dbReference>
<evidence type="ECO:0000313" key="8">
    <source>
        <dbReference type="EMBL" id="OQO94687.1"/>
    </source>
</evidence>
<dbReference type="GO" id="GO:0008483">
    <property type="term" value="F:transaminase activity"/>
    <property type="evidence" value="ECO:0007669"/>
    <property type="project" value="UniProtKB-KW"/>
</dbReference>
<keyword evidence="5" id="KW-0663">Pyridoxal phosphate</keyword>
<keyword evidence="4 6" id="KW-0808">Transferase</keyword>
<name>A0A1V9AC33_SACPI</name>
<dbReference type="GO" id="GO:0006520">
    <property type="term" value="P:amino acid metabolic process"/>
    <property type="evidence" value="ECO:0007669"/>
    <property type="project" value="InterPro"/>
</dbReference>
<protein>
    <recommendedName>
        <fullName evidence="6">Aminotransferase</fullName>
        <ecNumber evidence="6">2.6.1.-</ecNumber>
    </recommendedName>
</protein>
<dbReference type="InterPro" id="IPR004839">
    <property type="entry name" value="Aminotransferase_I/II_large"/>
</dbReference>
<dbReference type="SUPFAM" id="SSF53383">
    <property type="entry name" value="PLP-dependent transferases"/>
    <property type="match status" value="1"/>
</dbReference>
<reference evidence="8 9" key="1">
    <citation type="submission" date="2017-02" db="EMBL/GenBank/DDBJ databases">
        <title>Draft genome of Saccharomonospora sp. 154.</title>
        <authorList>
            <person name="Alonso-Carmona G.S."/>
            <person name="De La Haba R."/>
            <person name="Vera-Gargallo B."/>
            <person name="Sandoval-Trujillo A.H."/>
            <person name="Ramirez-Duran N."/>
            <person name="Ventosa A."/>
        </authorList>
    </citation>
    <scope>NUCLEOTIDE SEQUENCE [LARGE SCALE GENOMIC DNA]</scope>
    <source>
        <strain evidence="8 9">LRS4.154</strain>
    </source>
</reference>
<evidence type="ECO:0000259" key="7">
    <source>
        <dbReference type="Pfam" id="PF00155"/>
    </source>
</evidence>
<dbReference type="PANTHER" id="PTHR46383:SF2">
    <property type="entry name" value="AMINOTRANSFERASE"/>
    <property type="match status" value="1"/>
</dbReference>
<proteinExistence type="inferred from homology"/>
<keyword evidence="9" id="KW-1185">Reference proteome</keyword>
<dbReference type="STRING" id="1962155.B1813_00855"/>
<dbReference type="InterPro" id="IPR015424">
    <property type="entry name" value="PyrdxlP-dep_Trfase"/>
</dbReference>
<comment type="similarity">
    <text evidence="2 6">Belongs to the class-I pyridoxal-phosphate-dependent aminotransferase family.</text>
</comment>
<dbReference type="PANTHER" id="PTHR46383">
    <property type="entry name" value="ASPARTATE AMINOTRANSFERASE"/>
    <property type="match status" value="1"/>
</dbReference>
<dbReference type="Gene3D" id="3.40.640.10">
    <property type="entry name" value="Type I PLP-dependent aspartate aminotransferase-like (Major domain)"/>
    <property type="match status" value="1"/>
</dbReference>
<dbReference type="Pfam" id="PF00155">
    <property type="entry name" value="Aminotran_1_2"/>
    <property type="match status" value="1"/>
</dbReference>
<evidence type="ECO:0000256" key="1">
    <source>
        <dbReference type="ARBA" id="ARBA00001933"/>
    </source>
</evidence>
<dbReference type="GO" id="GO:0030170">
    <property type="term" value="F:pyridoxal phosphate binding"/>
    <property type="evidence" value="ECO:0007669"/>
    <property type="project" value="InterPro"/>
</dbReference>
<dbReference type="CDD" id="cd00609">
    <property type="entry name" value="AAT_like"/>
    <property type="match status" value="1"/>
</dbReference>